<feature type="coiled-coil region" evidence="5">
    <location>
        <begin position="156"/>
        <end position="205"/>
    </location>
</feature>
<keyword evidence="2 4" id="KW-0853">WD repeat</keyword>
<dbReference type="OMA" id="WGRPCIS"/>
<evidence type="ECO:0000256" key="2">
    <source>
        <dbReference type="ARBA" id="ARBA00022574"/>
    </source>
</evidence>
<feature type="repeat" description="WD" evidence="4">
    <location>
        <begin position="523"/>
        <end position="560"/>
    </location>
</feature>
<dbReference type="PROSITE" id="PS50082">
    <property type="entry name" value="WD_REPEATS_2"/>
    <property type="match status" value="7"/>
</dbReference>
<dbReference type="AlphaFoldDB" id="A0A1X2HPV8"/>
<feature type="repeat" description="WD" evidence="4">
    <location>
        <begin position="435"/>
        <end position="476"/>
    </location>
</feature>
<dbReference type="PANTHER" id="PTHR19878">
    <property type="entry name" value="AUTOPHAGY PROTEIN 16-LIKE"/>
    <property type="match status" value="1"/>
</dbReference>
<dbReference type="InParanoid" id="A0A1X2HPV8"/>
<dbReference type="PROSITE" id="PS00678">
    <property type="entry name" value="WD_REPEATS_1"/>
    <property type="match status" value="4"/>
</dbReference>
<feature type="repeat" description="WD" evidence="4">
    <location>
        <begin position="350"/>
        <end position="391"/>
    </location>
</feature>
<evidence type="ECO:0000256" key="4">
    <source>
        <dbReference type="PROSITE-ProRule" id="PRU00221"/>
    </source>
</evidence>
<name>A0A1X2HPV8_SYNRA</name>
<dbReference type="PRINTS" id="PR00319">
    <property type="entry name" value="GPROTEINB"/>
</dbReference>
<reference evidence="7 8" key="1">
    <citation type="submission" date="2016-07" db="EMBL/GenBank/DDBJ databases">
        <title>Pervasive Adenine N6-methylation of Active Genes in Fungi.</title>
        <authorList>
            <consortium name="DOE Joint Genome Institute"/>
            <person name="Mondo S.J."/>
            <person name="Dannebaum R.O."/>
            <person name="Kuo R.C."/>
            <person name="Labutti K."/>
            <person name="Haridas S."/>
            <person name="Kuo A."/>
            <person name="Salamov A."/>
            <person name="Ahrendt S.R."/>
            <person name="Lipzen A."/>
            <person name="Sullivan W."/>
            <person name="Andreopoulos W.B."/>
            <person name="Clum A."/>
            <person name="Lindquist E."/>
            <person name="Daum C."/>
            <person name="Ramamoorthy G.K."/>
            <person name="Gryganskyi A."/>
            <person name="Culley D."/>
            <person name="Magnuson J.K."/>
            <person name="James T.Y."/>
            <person name="O'Malley M.A."/>
            <person name="Stajich J.E."/>
            <person name="Spatafora J.W."/>
            <person name="Visel A."/>
            <person name="Grigoriev I.V."/>
        </authorList>
    </citation>
    <scope>NUCLEOTIDE SEQUENCE [LARGE SCALE GENOMIC DNA]</scope>
    <source>
        <strain evidence="7 8">NRRL 2496</strain>
    </source>
</reference>
<feature type="repeat" description="WD" evidence="4">
    <location>
        <begin position="308"/>
        <end position="349"/>
    </location>
</feature>
<dbReference type="InterPro" id="IPR019775">
    <property type="entry name" value="WD40_repeat_CS"/>
</dbReference>
<dbReference type="InterPro" id="IPR036322">
    <property type="entry name" value="WD40_repeat_dom_sf"/>
</dbReference>
<dbReference type="Pfam" id="PF00400">
    <property type="entry name" value="WD40"/>
    <property type="match status" value="7"/>
</dbReference>
<dbReference type="Gene3D" id="2.130.10.10">
    <property type="entry name" value="YVTN repeat-like/Quinoprotein amine dehydrogenase"/>
    <property type="match status" value="2"/>
</dbReference>
<evidence type="ECO:0000256" key="3">
    <source>
        <dbReference type="ARBA" id="ARBA00022737"/>
    </source>
</evidence>
<dbReference type="InterPro" id="IPR013923">
    <property type="entry name" value="Autophagy-rel_prot_16_dom"/>
</dbReference>
<dbReference type="CDD" id="cd22887">
    <property type="entry name" value="Atg16_CCD"/>
    <property type="match status" value="1"/>
</dbReference>
<feature type="repeat" description="WD" evidence="4">
    <location>
        <begin position="407"/>
        <end position="433"/>
    </location>
</feature>
<dbReference type="GO" id="GO:0034274">
    <property type="term" value="C:Atg12-Atg5-Atg16 complex"/>
    <property type="evidence" value="ECO:0007669"/>
    <property type="project" value="TreeGrafter"/>
</dbReference>
<dbReference type="CDD" id="cd00200">
    <property type="entry name" value="WD40"/>
    <property type="match status" value="1"/>
</dbReference>
<evidence type="ECO:0000313" key="7">
    <source>
        <dbReference type="EMBL" id="ORZ01381.1"/>
    </source>
</evidence>
<evidence type="ECO:0000259" key="6">
    <source>
        <dbReference type="Pfam" id="PF08614"/>
    </source>
</evidence>
<feature type="repeat" description="WD" evidence="4">
    <location>
        <begin position="266"/>
        <end position="307"/>
    </location>
</feature>
<dbReference type="GO" id="GO:0000421">
    <property type="term" value="C:autophagosome membrane"/>
    <property type="evidence" value="ECO:0007669"/>
    <property type="project" value="TreeGrafter"/>
</dbReference>
<comment type="similarity">
    <text evidence="1">Belongs to the ATG16 family.</text>
</comment>
<proteinExistence type="inferred from homology"/>
<dbReference type="Gene3D" id="1.20.5.170">
    <property type="match status" value="1"/>
</dbReference>
<evidence type="ECO:0000256" key="1">
    <source>
        <dbReference type="ARBA" id="ARBA00005331"/>
    </source>
</evidence>
<dbReference type="PANTHER" id="PTHR19878:SF8">
    <property type="entry name" value="AUTOPHAGY-RELATED 16, ISOFORM F"/>
    <property type="match status" value="1"/>
</dbReference>
<organism evidence="7 8">
    <name type="scientific">Syncephalastrum racemosum</name>
    <name type="common">Filamentous fungus</name>
    <dbReference type="NCBI Taxonomy" id="13706"/>
    <lineage>
        <taxon>Eukaryota</taxon>
        <taxon>Fungi</taxon>
        <taxon>Fungi incertae sedis</taxon>
        <taxon>Mucoromycota</taxon>
        <taxon>Mucoromycotina</taxon>
        <taxon>Mucoromycetes</taxon>
        <taxon>Mucorales</taxon>
        <taxon>Syncephalastraceae</taxon>
        <taxon>Syncephalastrum</taxon>
    </lineage>
</organism>
<dbReference type="PRINTS" id="PR00320">
    <property type="entry name" value="GPROTEINBRPT"/>
</dbReference>
<dbReference type="GO" id="GO:0043495">
    <property type="term" value="F:protein-membrane adaptor activity"/>
    <property type="evidence" value="ECO:0007669"/>
    <property type="project" value="TreeGrafter"/>
</dbReference>
<dbReference type="EMBL" id="MCGN01000002">
    <property type="protein sequence ID" value="ORZ01381.1"/>
    <property type="molecule type" value="Genomic_DNA"/>
</dbReference>
<keyword evidence="8" id="KW-1185">Reference proteome</keyword>
<dbReference type="PROSITE" id="PS50294">
    <property type="entry name" value="WD_REPEATS_REGION"/>
    <property type="match status" value="6"/>
</dbReference>
<dbReference type="STRING" id="13706.A0A1X2HPV8"/>
<comment type="caution">
    <text evidence="7">The sequence shown here is derived from an EMBL/GenBank/DDBJ whole genome shotgun (WGS) entry which is preliminary data.</text>
</comment>
<dbReference type="InterPro" id="IPR045160">
    <property type="entry name" value="ATG16"/>
</dbReference>
<dbReference type="InterPro" id="IPR001632">
    <property type="entry name" value="WD40_G-protein_beta-like"/>
</dbReference>
<dbReference type="GO" id="GO:0034045">
    <property type="term" value="C:phagophore assembly site membrane"/>
    <property type="evidence" value="ECO:0007669"/>
    <property type="project" value="TreeGrafter"/>
</dbReference>
<keyword evidence="5" id="KW-0175">Coiled coil</keyword>
<dbReference type="OrthoDB" id="538223at2759"/>
<dbReference type="InterPro" id="IPR015943">
    <property type="entry name" value="WD40/YVTN_repeat-like_dom_sf"/>
</dbReference>
<feature type="domain" description="Autophagy-related protein 16" evidence="6">
    <location>
        <begin position="10"/>
        <end position="203"/>
    </location>
</feature>
<evidence type="ECO:0000256" key="5">
    <source>
        <dbReference type="SAM" id="Coils"/>
    </source>
</evidence>
<dbReference type="SUPFAM" id="SSF50978">
    <property type="entry name" value="WD40 repeat-like"/>
    <property type="match status" value="1"/>
</dbReference>
<dbReference type="InterPro" id="IPR020472">
    <property type="entry name" value="WD40_PAC1"/>
</dbReference>
<feature type="repeat" description="WD" evidence="4">
    <location>
        <begin position="493"/>
        <end position="522"/>
    </location>
</feature>
<gene>
    <name evidence="7" type="ORF">BCR43DRAFT_486841</name>
</gene>
<protein>
    <submittedName>
        <fullName evidence="7">WD40-repeat-containing domain protein</fullName>
    </submittedName>
</protein>
<keyword evidence="3" id="KW-0677">Repeat</keyword>
<dbReference type="GO" id="GO:0000045">
    <property type="term" value="P:autophagosome assembly"/>
    <property type="evidence" value="ECO:0007669"/>
    <property type="project" value="InterPro"/>
</dbReference>
<dbReference type="Proteomes" id="UP000242180">
    <property type="component" value="Unassembled WGS sequence"/>
</dbReference>
<dbReference type="Pfam" id="PF08614">
    <property type="entry name" value="ATG16"/>
    <property type="match status" value="1"/>
</dbReference>
<sequence length="560" mass="62657">MATITFRHGILAQLDARDKREKAYTDTICANQRLVEKIIDLQSKNKDLEAARRTFELHASENKENQGSPAGGSGNQKRIAELNQRIQELHEERADMYKIQSENAQRLVHMNDQLRIKEESEKANSLEMQELKTHVKQLASKCDLQMQQLKEKDVTIQILQDEVAAIQLEITTMEERNKKLEKENAQLLQRWLDKMNQEAEKMNEATQFYESFLEQARSVGQTIRKSGGKWILRPASTAATDDKPKGIEEPSRHAMVTLPNAPARELHMHDSEVFCIQASSTGSLFATGSADRKIKLYDAKTGNVVQTLSGALQTITSVRFNPTDELILGTSTDNATRVWSLGTNRVKHTLTGHIGKVYAAQFTADSRRVVSGSHDRTLKVWDLQRGYCTRTIFTFSSCNDLALVDADGQTLASGHLDNHVRIWDTRTGNAIKELTAVHSGQVTSVSVSPDGSKLLTNSRDNTLKLVDLRMYDIVATYQAESYRNGANWSRACFSPDGNYIAAGSSDGTLHVWDAESRKLERALKAHSGIICGVSWNPMGSHLYSADMNKGICMWNTTLET</sequence>
<accession>A0A1X2HPV8</accession>
<dbReference type="SMART" id="SM00320">
    <property type="entry name" value="WD40"/>
    <property type="match status" value="7"/>
</dbReference>
<dbReference type="InterPro" id="IPR001680">
    <property type="entry name" value="WD40_rpt"/>
</dbReference>
<evidence type="ECO:0000313" key="8">
    <source>
        <dbReference type="Proteomes" id="UP000242180"/>
    </source>
</evidence>